<evidence type="ECO:0000256" key="3">
    <source>
        <dbReference type="ARBA" id="ARBA00022630"/>
    </source>
</evidence>
<keyword evidence="4" id="KW-0274">FAD</keyword>
<evidence type="ECO:0000259" key="8">
    <source>
        <dbReference type="Pfam" id="PF05199"/>
    </source>
</evidence>
<evidence type="ECO:0000256" key="1">
    <source>
        <dbReference type="ARBA" id="ARBA00001974"/>
    </source>
</evidence>
<dbReference type="Pfam" id="PF00732">
    <property type="entry name" value="GMC_oxred_N"/>
    <property type="match status" value="1"/>
</dbReference>
<evidence type="ECO:0000256" key="5">
    <source>
        <dbReference type="ARBA" id="ARBA00023002"/>
    </source>
</evidence>
<sequence>MMAEFDAIVVGSGITGGWAAKELTERGLKVLMIERGPELAHIAGYKNEWTSPWDLPFKGYGDPKAERTTKRVQSVARLNEWNADYFVDDEQELYETPAESNFQWVRGYHTGGRSIMWGRQSYRMAPDYFEANVRDGHGIDWPIRYKDLASWYDHVEEFIGVNGTIENMPILPDGKFQPSMGFNAGEQHFADLIKAHYRDRRLIPGRTANLTKPIGERGTCQYRNWCSRGCSFGAYFSTQSSTLPAAVATGRLTQLHNGIVESIEFDPQSRRATGVRIIDGETGQRSIRTARIVFLCAGAYDSVGILMRSVSESCPNGLGNSSDVLGRYIMDHAYKVGATSTIPGLDQAMYLGRKPNQVIIPRFVNIDRQETDFLRGYSFWGRSERMNWNRGGEIAGVGVGFKQALRKPGPWAITMGTVIEALPRRENRISINHDKLDKHGLPLTRIDLRYGDNEQKAARHAFDELMGMMKLLGGEILSANREIAPPGSSIHEMGGACMGHDPQASVVNAFNQLHEAPNLFVTDGSVMCSTGDRNPSLTYMALTARAAAAAVSMAQEGKL</sequence>
<dbReference type="SUPFAM" id="SSF51905">
    <property type="entry name" value="FAD/NAD(P)-binding domain"/>
    <property type="match status" value="1"/>
</dbReference>
<comment type="cofactor">
    <cofactor evidence="1">
        <name>FAD</name>
        <dbReference type="ChEBI" id="CHEBI:57692"/>
    </cofactor>
</comment>
<dbReference type="PANTHER" id="PTHR42784">
    <property type="entry name" value="PYRANOSE 2-OXIDASE"/>
    <property type="match status" value="1"/>
</dbReference>
<dbReference type="SUPFAM" id="SSF54373">
    <property type="entry name" value="FAD-linked reductases, C-terminal domain"/>
    <property type="match status" value="1"/>
</dbReference>
<comment type="similarity">
    <text evidence="2">Belongs to the GMC oxidoreductase family.</text>
</comment>
<evidence type="ECO:0000259" key="7">
    <source>
        <dbReference type="Pfam" id="PF01266"/>
    </source>
</evidence>
<keyword evidence="3" id="KW-0285">Flavoprotein</keyword>
<dbReference type="EMBL" id="JACLAW010000011">
    <property type="protein sequence ID" value="MBC2666702.1"/>
    <property type="molecule type" value="Genomic_DNA"/>
</dbReference>
<protein>
    <submittedName>
        <fullName evidence="9">GMC family oxidoreductase</fullName>
    </submittedName>
</protein>
<organism evidence="9 10">
    <name type="scientific">Novosphingobium flavum</name>
    <dbReference type="NCBI Taxonomy" id="1778672"/>
    <lineage>
        <taxon>Bacteria</taxon>
        <taxon>Pseudomonadati</taxon>
        <taxon>Pseudomonadota</taxon>
        <taxon>Alphaproteobacteria</taxon>
        <taxon>Sphingomonadales</taxon>
        <taxon>Sphingomonadaceae</taxon>
        <taxon>Novosphingobium</taxon>
    </lineage>
</organism>
<gene>
    <name evidence="9" type="ORF">H7F51_14365</name>
</gene>
<dbReference type="Pfam" id="PF01266">
    <property type="entry name" value="DAO"/>
    <property type="match status" value="1"/>
</dbReference>
<comment type="caution">
    <text evidence="9">The sequence shown here is derived from an EMBL/GenBank/DDBJ whole genome shotgun (WGS) entry which is preliminary data.</text>
</comment>
<dbReference type="Gene3D" id="3.50.50.60">
    <property type="entry name" value="FAD/NAD(P)-binding domain"/>
    <property type="match status" value="2"/>
</dbReference>
<dbReference type="AlphaFoldDB" id="A0A7X1KMJ9"/>
<dbReference type="InterPro" id="IPR007867">
    <property type="entry name" value="GMC_OxRtase_C"/>
</dbReference>
<evidence type="ECO:0000313" key="10">
    <source>
        <dbReference type="Proteomes" id="UP000566813"/>
    </source>
</evidence>
<keyword evidence="10" id="KW-1185">Reference proteome</keyword>
<evidence type="ECO:0000259" key="6">
    <source>
        <dbReference type="Pfam" id="PF00732"/>
    </source>
</evidence>
<dbReference type="Pfam" id="PF05199">
    <property type="entry name" value="GMC_oxred_C"/>
    <property type="match status" value="1"/>
</dbReference>
<dbReference type="InterPro" id="IPR006076">
    <property type="entry name" value="FAD-dep_OxRdtase"/>
</dbReference>
<dbReference type="InterPro" id="IPR051473">
    <property type="entry name" value="P2Ox-like"/>
</dbReference>
<proteinExistence type="inferred from homology"/>
<evidence type="ECO:0000256" key="4">
    <source>
        <dbReference type="ARBA" id="ARBA00022827"/>
    </source>
</evidence>
<feature type="domain" description="Glucose-methanol-choline oxidoreductase N-terminal" evidence="6">
    <location>
        <begin position="219"/>
        <end position="332"/>
    </location>
</feature>
<name>A0A7X1KMJ9_9SPHN</name>
<dbReference type="InterPro" id="IPR036188">
    <property type="entry name" value="FAD/NAD-bd_sf"/>
</dbReference>
<feature type="domain" description="FAD dependent oxidoreductase" evidence="7">
    <location>
        <begin position="6"/>
        <end position="60"/>
    </location>
</feature>
<reference evidence="9 10" key="1">
    <citation type="submission" date="2020-08" db="EMBL/GenBank/DDBJ databases">
        <title>The genome sequence of type strain Novosphingobium flavum NBRC 111647.</title>
        <authorList>
            <person name="Liu Y."/>
        </authorList>
    </citation>
    <scope>NUCLEOTIDE SEQUENCE [LARGE SCALE GENOMIC DNA]</scope>
    <source>
        <strain evidence="9 10">NBRC 111647</strain>
    </source>
</reference>
<dbReference type="GO" id="GO:0050660">
    <property type="term" value="F:flavin adenine dinucleotide binding"/>
    <property type="evidence" value="ECO:0007669"/>
    <property type="project" value="InterPro"/>
</dbReference>
<dbReference type="Proteomes" id="UP000566813">
    <property type="component" value="Unassembled WGS sequence"/>
</dbReference>
<evidence type="ECO:0000313" key="9">
    <source>
        <dbReference type="EMBL" id="MBC2666702.1"/>
    </source>
</evidence>
<keyword evidence="5" id="KW-0560">Oxidoreductase</keyword>
<evidence type="ECO:0000256" key="2">
    <source>
        <dbReference type="ARBA" id="ARBA00010790"/>
    </source>
</evidence>
<feature type="domain" description="Glucose-methanol-choline oxidoreductase C-terminal" evidence="8">
    <location>
        <begin position="423"/>
        <end position="542"/>
    </location>
</feature>
<dbReference type="GO" id="GO:0016614">
    <property type="term" value="F:oxidoreductase activity, acting on CH-OH group of donors"/>
    <property type="evidence" value="ECO:0007669"/>
    <property type="project" value="InterPro"/>
</dbReference>
<accession>A0A7X1KMJ9</accession>
<dbReference type="InterPro" id="IPR000172">
    <property type="entry name" value="GMC_OxRdtase_N"/>
</dbReference>
<dbReference type="PANTHER" id="PTHR42784:SF1">
    <property type="entry name" value="PYRANOSE 2-OXIDASE"/>
    <property type="match status" value="1"/>
</dbReference>